<dbReference type="EMBL" id="CP113520">
    <property type="protein sequence ID" value="WAJ26126.1"/>
    <property type="molecule type" value="Genomic_DNA"/>
</dbReference>
<evidence type="ECO:0000313" key="2">
    <source>
        <dbReference type="Proteomes" id="UP001163223"/>
    </source>
</evidence>
<keyword evidence="2" id="KW-1185">Reference proteome</keyword>
<protein>
    <submittedName>
        <fullName evidence="1">ATP-binding protein</fullName>
    </submittedName>
</protein>
<accession>A0ACD4NH44</accession>
<keyword evidence="1" id="KW-0547">Nucleotide-binding</keyword>
<reference evidence="1" key="1">
    <citation type="submission" date="2022-11" db="EMBL/GenBank/DDBJ databases">
        <title>beta-Carotene-producing bacterium, Jeongeuplla avenae sp. nov., alleviates the salt stress of Arabidopsis seedlings.</title>
        <authorList>
            <person name="Jiang L."/>
            <person name="Lee J."/>
        </authorList>
    </citation>
    <scope>NUCLEOTIDE SEQUENCE</scope>
    <source>
        <strain evidence="1">DY_R2A_6</strain>
    </source>
</reference>
<proteinExistence type="predicted"/>
<keyword evidence="1" id="KW-0067">ATP-binding</keyword>
<dbReference type="Proteomes" id="UP001163223">
    <property type="component" value="Chromosome"/>
</dbReference>
<sequence length="457" mass="49804">MNQPIRFAWEALGAHFGSTDLTGLSSSRRRFAPHLLPDLQSTIEAELAALSPRLFGIHQQHEFIAPKLSDLVISQGHHVVALTPLQYQDIDVGSHETYASLNNALWLFEAEGEPLAILLSQFFEPRGGQVVQVEIGFLPGGNAAAFARDILGRVQRAGEASRYYRGKILSFEPSAGYDGMHSAMRVHDLPAVAREDVILAPATMARLDAHVFEFDRHRAGLKRLGQSTRKGILLYGPPGTGKTHVIRYVAANLPGRTTILATAEQMPSIGRYIALARTLQPSIVVLEDVDLVGRAREEINSVKTETLLNRLLNEMDGLAPEADILFVLTTNRPEDIEEALASRPGRVDEAIEIPLPDAYCRRRLVSLYGRALAFADGAAARAVEASDGGSAAYVKEMVRRLAQRALARNGGNAVTLADVEAVFGDPGILSSRVNRRIVGLTERGRKPDPDQDDCCEA</sequence>
<gene>
    <name evidence="1" type="ORF">OXU80_14510</name>
</gene>
<organism evidence="1 2">
    <name type="scientific">Antarcticirhabdus aurantiaca</name>
    <dbReference type="NCBI Taxonomy" id="2606717"/>
    <lineage>
        <taxon>Bacteria</taxon>
        <taxon>Pseudomonadati</taxon>
        <taxon>Pseudomonadota</taxon>
        <taxon>Alphaproteobacteria</taxon>
        <taxon>Hyphomicrobiales</taxon>
        <taxon>Aurantimonadaceae</taxon>
        <taxon>Antarcticirhabdus</taxon>
    </lineage>
</organism>
<evidence type="ECO:0000313" key="1">
    <source>
        <dbReference type="EMBL" id="WAJ26126.1"/>
    </source>
</evidence>
<name>A0ACD4NH44_9HYPH</name>